<dbReference type="InterPro" id="IPR036271">
    <property type="entry name" value="Tet_transcr_reg_TetR-rel_C_sf"/>
</dbReference>
<dbReference type="PATRIC" id="fig|1408189.4.peg.602"/>
<sequence length="204" mass="22215">MTGIIDQNDGAPALPNVHEHSPRMQKIVNEARAMLRESGWSSISMRRLAARLDVKAPSLYKHISGKEELLQMLLAESLYSLGQRIHAAIDDEPTASALLNAYRQAVLDDPHGYRLMSRTKFVNMASPSTLDAWIREAFIKVAGEEAKGLAMWAFAHGLVTAELVQDVSPADEESSSETSAAQTIDPEKAEAVDGIWAAGAKAFD</sequence>
<organism evidence="5 6">
    <name type="scientific">Corynebacterium lactis RW2-5</name>
    <dbReference type="NCBI Taxonomy" id="1408189"/>
    <lineage>
        <taxon>Bacteria</taxon>
        <taxon>Bacillati</taxon>
        <taxon>Actinomycetota</taxon>
        <taxon>Actinomycetes</taxon>
        <taxon>Mycobacteriales</taxon>
        <taxon>Corynebacteriaceae</taxon>
        <taxon>Corynebacterium</taxon>
    </lineage>
</organism>
<evidence type="ECO:0000256" key="1">
    <source>
        <dbReference type="ARBA" id="ARBA00023125"/>
    </source>
</evidence>
<protein>
    <submittedName>
        <fullName evidence="5">TetR family transcriptional regulator</fullName>
    </submittedName>
</protein>
<gene>
    <name evidence="5" type="ORF">CLAC_03030</name>
</gene>
<reference evidence="5 6" key="1">
    <citation type="submission" date="2013-10" db="EMBL/GenBank/DDBJ databases">
        <title>Complete genome sequence of Corynebacterium lactis DSM 45799(T), isolated from raw cow milk.</title>
        <authorList>
            <person name="Ruckert C."/>
            <person name="Albersmeier A."/>
            <person name="Lipski A."/>
            <person name="Kalinowski J."/>
        </authorList>
    </citation>
    <scope>NUCLEOTIDE SEQUENCE [LARGE SCALE GENOMIC DNA]</scope>
    <source>
        <strain evidence="5 6">RW2-5</strain>
    </source>
</reference>
<dbReference type="AlphaFoldDB" id="A0A0K2GYL2"/>
<feature type="domain" description="HTH tetR-type" evidence="4">
    <location>
        <begin position="21"/>
        <end position="81"/>
    </location>
</feature>
<dbReference type="InterPro" id="IPR001647">
    <property type="entry name" value="HTH_TetR"/>
</dbReference>
<dbReference type="GO" id="GO:0000976">
    <property type="term" value="F:transcription cis-regulatory region binding"/>
    <property type="evidence" value="ECO:0007669"/>
    <property type="project" value="TreeGrafter"/>
</dbReference>
<name>A0A0K2GYL2_9CORY</name>
<dbReference type="RefSeq" id="WP_245621951.1">
    <property type="nucleotide sequence ID" value="NZ_CP006841.1"/>
</dbReference>
<dbReference type="PANTHER" id="PTHR30055:SF239">
    <property type="entry name" value="TRANSCRIPTIONAL REGULATORY PROTEIN"/>
    <property type="match status" value="1"/>
</dbReference>
<dbReference type="SUPFAM" id="SSF46689">
    <property type="entry name" value="Homeodomain-like"/>
    <property type="match status" value="1"/>
</dbReference>
<proteinExistence type="predicted"/>
<dbReference type="KEGG" id="clw:CLAC_03030"/>
<evidence type="ECO:0000256" key="3">
    <source>
        <dbReference type="SAM" id="MobiDB-lite"/>
    </source>
</evidence>
<dbReference type="EMBL" id="CP006841">
    <property type="protein sequence ID" value="ALA66877.1"/>
    <property type="molecule type" value="Genomic_DNA"/>
</dbReference>
<dbReference type="Gene3D" id="1.10.357.10">
    <property type="entry name" value="Tetracycline Repressor, domain 2"/>
    <property type="match status" value="1"/>
</dbReference>
<evidence type="ECO:0000313" key="5">
    <source>
        <dbReference type="EMBL" id="ALA66877.1"/>
    </source>
</evidence>
<evidence type="ECO:0000259" key="4">
    <source>
        <dbReference type="PROSITE" id="PS50977"/>
    </source>
</evidence>
<dbReference type="GO" id="GO:0003700">
    <property type="term" value="F:DNA-binding transcription factor activity"/>
    <property type="evidence" value="ECO:0007669"/>
    <property type="project" value="TreeGrafter"/>
</dbReference>
<feature type="region of interest" description="Disordered" evidence="3">
    <location>
        <begin position="1"/>
        <end position="20"/>
    </location>
</feature>
<dbReference type="Proteomes" id="UP000058446">
    <property type="component" value="Chromosome"/>
</dbReference>
<keyword evidence="6" id="KW-1185">Reference proteome</keyword>
<evidence type="ECO:0000313" key="6">
    <source>
        <dbReference type="Proteomes" id="UP000058446"/>
    </source>
</evidence>
<evidence type="ECO:0000256" key="2">
    <source>
        <dbReference type="PROSITE-ProRule" id="PRU00335"/>
    </source>
</evidence>
<feature type="DNA-binding region" description="H-T-H motif" evidence="2">
    <location>
        <begin position="44"/>
        <end position="63"/>
    </location>
</feature>
<dbReference type="PROSITE" id="PS50977">
    <property type="entry name" value="HTH_TETR_2"/>
    <property type="match status" value="1"/>
</dbReference>
<feature type="region of interest" description="Disordered" evidence="3">
    <location>
        <begin position="168"/>
        <end position="189"/>
    </location>
</feature>
<dbReference type="SUPFAM" id="SSF48498">
    <property type="entry name" value="Tetracyclin repressor-like, C-terminal domain"/>
    <property type="match status" value="1"/>
</dbReference>
<accession>A0A0K2GYL2</accession>
<dbReference type="InterPro" id="IPR009057">
    <property type="entry name" value="Homeodomain-like_sf"/>
</dbReference>
<dbReference type="Pfam" id="PF00440">
    <property type="entry name" value="TetR_N"/>
    <property type="match status" value="1"/>
</dbReference>
<dbReference type="PANTHER" id="PTHR30055">
    <property type="entry name" value="HTH-TYPE TRANSCRIPTIONAL REGULATOR RUTR"/>
    <property type="match status" value="1"/>
</dbReference>
<dbReference type="PRINTS" id="PR00455">
    <property type="entry name" value="HTHTETR"/>
</dbReference>
<dbReference type="STRING" id="1408189.CLAC_03030"/>
<keyword evidence="1 2" id="KW-0238">DNA-binding</keyword>
<dbReference type="Gene3D" id="1.10.10.60">
    <property type="entry name" value="Homeodomain-like"/>
    <property type="match status" value="1"/>
</dbReference>
<dbReference type="InterPro" id="IPR050109">
    <property type="entry name" value="HTH-type_TetR-like_transc_reg"/>
</dbReference>